<reference evidence="5 6" key="1">
    <citation type="submission" date="2021-03" db="EMBL/GenBank/DDBJ databases">
        <title>Fibrella sp. HMF5405 genome sequencing and assembly.</title>
        <authorList>
            <person name="Kang H."/>
            <person name="Kim H."/>
            <person name="Bae S."/>
            <person name="Joh K."/>
        </authorList>
    </citation>
    <scope>NUCLEOTIDE SEQUENCE [LARGE SCALE GENOMIC DNA]</scope>
    <source>
        <strain evidence="5 6">HMF5405</strain>
    </source>
</reference>
<protein>
    <submittedName>
        <fullName evidence="5">ATP-binding cassette domain-containing protein</fullName>
    </submittedName>
</protein>
<sequence>MKTANLTLVAEQIGKKYRREWIFRGVDLTLSAGNSYTFVGPNGSGKSTLLQVLAGMQPSSAGKLTYLRNEQPIDDEDWYRQIVLAAPYLELIEELTLLELLDFHRRFKPFRNGAEPLELIEQMQLTHARNKEIKFFSSGMKQRVKLGLAFFSEASIVLLDEPTSNLDRQGAAWYHDHVTRLIAPATTPPVVLLIGSNQPSEYDFCPNVIDVMQWKQ</sequence>
<dbReference type="InterPro" id="IPR017871">
    <property type="entry name" value="ABC_transporter-like_CS"/>
</dbReference>
<dbReference type="PROSITE" id="PS50893">
    <property type="entry name" value="ABC_TRANSPORTER_2"/>
    <property type="match status" value="1"/>
</dbReference>
<evidence type="ECO:0000256" key="2">
    <source>
        <dbReference type="ARBA" id="ARBA00022741"/>
    </source>
</evidence>
<dbReference type="SUPFAM" id="SSF52540">
    <property type="entry name" value="P-loop containing nucleoside triphosphate hydrolases"/>
    <property type="match status" value="1"/>
</dbReference>
<dbReference type="SMART" id="SM00382">
    <property type="entry name" value="AAA"/>
    <property type="match status" value="1"/>
</dbReference>
<keyword evidence="2" id="KW-0547">Nucleotide-binding</keyword>
<dbReference type="InterPro" id="IPR027417">
    <property type="entry name" value="P-loop_NTPase"/>
</dbReference>
<accession>A0ABS3JG92</accession>
<evidence type="ECO:0000313" key="5">
    <source>
        <dbReference type="EMBL" id="MBO0949028.1"/>
    </source>
</evidence>
<evidence type="ECO:0000313" key="6">
    <source>
        <dbReference type="Proteomes" id="UP000664628"/>
    </source>
</evidence>
<dbReference type="Proteomes" id="UP000664628">
    <property type="component" value="Unassembled WGS sequence"/>
</dbReference>
<dbReference type="PROSITE" id="PS00211">
    <property type="entry name" value="ABC_TRANSPORTER_1"/>
    <property type="match status" value="1"/>
</dbReference>
<dbReference type="PANTHER" id="PTHR42939:SF1">
    <property type="entry name" value="ABC TRANSPORTER ATP-BINDING PROTEIN ALBC-RELATED"/>
    <property type="match status" value="1"/>
</dbReference>
<comment type="caution">
    <text evidence="5">The sequence shown here is derived from an EMBL/GenBank/DDBJ whole genome shotgun (WGS) entry which is preliminary data.</text>
</comment>
<gene>
    <name evidence="5" type="ORF">J2I46_10570</name>
</gene>
<dbReference type="GO" id="GO:0005524">
    <property type="term" value="F:ATP binding"/>
    <property type="evidence" value="ECO:0007669"/>
    <property type="project" value="UniProtKB-KW"/>
</dbReference>
<dbReference type="InterPro" id="IPR003593">
    <property type="entry name" value="AAA+_ATPase"/>
</dbReference>
<keyword evidence="6" id="KW-1185">Reference proteome</keyword>
<evidence type="ECO:0000256" key="3">
    <source>
        <dbReference type="ARBA" id="ARBA00022840"/>
    </source>
</evidence>
<keyword evidence="1" id="KW-0813">Transport</keyword>
<dbReference type="PANTHER" id="PTHR42939">
    <property type="entry name" value="ABC TRANSPORTER ATP-BINDING PROTEIN ALBC-RELATED"/>
    <property type="match status" value="1"/>
</dbReference>
<proteinExistence type="predicted"/>
<dbReference type="Pfam" id="PF00005">
    <property type="entry name" value="ABC_tran"/>
    <property type="match status" value="1"/>
</dbReference>
<evidence type="ECO:0000256" key="1">
    <source>
        <dbReference type="ARBA" id="ARBA00022448"/>
    </source>
</evidence>
<dbReference type="InterPro" id="IPR003439">
    <property type="entry name" value="ABC_transporter-like_ATP-bd"/>
</dbReference>
<dbReference type="InterPro" id="IPR051782">
    <property type="entry name" value="ABC_Transporter_VariousFunc"/>
</dbReference>
<dbReference type="Gene3D" id="3.40.50.300">
    <property type="entry name" value="P-loop containing nucleotide triphosphate hydrolases"/>
    <property type="match status" value="1"/>
</dbReference>
<organism evidence="5 6">
    <name type="scientific">Fibrella forsythiae</name>
    <dbReference type="NCBI Taxonomy" id="2817061"/>
    <lineage>
        <taxon>Bacteria</taxon>
        <taxon>Pseudomonadati</taxon>
        <taxon>Bacteroidota</taxon>
        <taxon>Cytophagia</taxon>
        <taxon>Cytophagales</taxon>
        <taxon>Spirosomataceae</taxon>
        <taxon>Fibrella</taxon>
    </lineage>
</organism>
<name>A0ABS3JG92_9BACT</name>
<evidence type="ECO:0000259" key="4">
    <source>
        <dbReference type="PROSITE" id="PS50893"/>
    </source>
</evidence>
<keyword evidence="3 5" id="KW-0067">ATP-binding</keyword>
<feature type="domain" description="ABC transporter" evidence="4">
    <location>
        <begin position="1"/>
        <end position="214"/>
    </location>
</feature>
<dbReference type="EMBL" id="JAFMYW010000002">
    <property type="protein sequence ID" value="MBO0949028.1"/>
    <property type="molecule type" value="Genomic_DNA"/>
</dbReference>